<keyword evidence="3" id="KW-1185">Reference proteome</keyword>
<dbReference type="EMBL" id="VJZE01000450">
    <property type="protein sequence ID" value="MPY45412.1"/>
    <property type="molecule type" value="Genomic_DNA"/>
</dbReference>
<dbReference type="AlphaFoldDB" id="A0A5N8WE42"/>
<evidence type="ECO:0008006" key="4">
    <source>
        <dbReference type="Google" id="ProtNLM"/>
    </source>
</evidence>
<evidence type="ECO:0000313" key="2">
    <source>
        <dbReference type="EMBL" id="MPY45412.1"/>
    </source>
</evidence>
<organism evidence="2 3">
    <name type="scientific">Streptomyces phyllanthi</name>
    <dbReference type="NCBI Taxonomy" id="1803180"/>
    <lineage>
        <taxon>Bacteria</taxon>
        <taxon>Bacillati</taxon>
        <taxon>Actinomycetota</taxon>
        <taxon>Actinomycetes</taxon>
        <taxon>Kitasatosporales</taxon>
        <taxon>Streptomycetaceae</taxon>
        <taxon>Streptomyces</taxon>
    </lineage>
</organism>
<dbReference type="Proteomes" id="UP000326979">
    <property type="component" value="Unassembled WGS sequence"/>
</dbReference>
<accession>A0A5N8WE42</accession>
<comment type="caution">
    <text evidence="2">The sequence shown here is derived from an EMBL/GenBank/DDBJ whole genome shotgun (WGS) entry which is preliminary data.</text>
</comment>
<sequence>MIESWVIDDGSGLPVSPEVVVERLRARIDGGQRETWLSSSCGRLVAFVTNTERAAVSLLDEEGDAGEHAVDPGADGSSEGFVLSNGQHDEYADEDTVPLEEALRIIECIVSEGSWPVDARWVVDR</sequence>
<proteinExistence type="predicted"/>
<name>A0A5N8WE42_9ACTN</name>
<evidence type="ECO:0000313" key="3">
    <source>
        <dbReference type="Proteomes" id="UP000326979"/>
    </source>
</evidence>
<protein>
    <recommendedName>
        <fullName evidence="4">Immunity protein Imm1</fullName>
    </recommendedName>
</protein>
<gene>
    <name evidence="2" type="ORF">FNH04_37580</name>
</gene>
<evidence type="ECO:0000256" key="1">
    <source>
        <dbReference type="SAM" id="MobiDB-lite"/>
    </source>
</evidence>
<reference evidence="2 3" key="1">
    <citation type="submission" date="2019-07" db="EMBL/GenBank/DDBJ databases">
        <title>New species of Amycolatopsis and Streptomyces.</title>
        <authorList>
            <person name="Duangmal K."/>
            <person name="Teo W.F.A."/>
            <person name="Lipun K."/>
        </authorList>
    </citation>
    <scope>NUCLEOTIDE SEQUENCE [LARGE SCALE GENOMIC DNA]</scope>
    <source>
        <strain evidence="2 3">TISTR 2346</strain>
    </source>
</reference>
<feature type="region of interest" description="Disordered" evidence="1">
    <location>
        <begin position="63"/>
        <end position="84"/>
    </location>
</feature>